<feature type="domain" description="Transposase IS204/IS1001/IS1096/IS1165 zinc-finger" evidence="2">
    <location>
        <begin position="40"/>
        <end position="84"/>
    </location>
</feature>
<dbReference type="Pfam" id="PF01610">
    <property type="entry name" value="DDE_Tnp_ISL3"/>
    <property type="match status" value="1"/>
</dbReference>
<dbReference type="InterPro" id="IPR047951">
    <property type="entry name" value="Transpos_ISL3"/>
</dbReference>
<accession>A0A512TU24</accession>
<dbReference type="InterPro" id="IPR029261">
    <property type="entry name" value="Transposase_Znf"/>
</dbReference>
<evidence type="ECO:0000313" key="3">
    <source>
        <dbReference type="EMBL" id="GEQ23561.1"/>
    </source>
</evidence>
<evidence type="ECO:0000259" key="2">
    <source>
        <dbReference type="Pfam" id="PF14690"/>
    </source>
</evidence>
<dbReference type="PANTHER" id="PTHR33498:SF1">
    <property type="entry name" value="TRANSPOSASE FOR INSERTION SEQUENCE ELEMENT IS1557"/>
    <property type="match status" value="1"/>
</dbReference>
<gene>
    <name evidence="3" type="ORF">CBU02nite_40670</name>
</gene>
<dbReference type="RefSeq" id="WP_146869472.1">
    <property type="nucleotide sequence ID" value="NZ_BKBC01000164.1"/>
</dbReference>
<dbReference type="PANTHER" id="PTHR33498">
    <property type="entry name" value="TRANSPOSASE FOR INSERTION SEQUENCE ELEMENT IS1557"/>
    <property type="match status" value="1"/>
</dbReference>
<comment type="caution">
    <text evidence="3">The sequence shown here is derived from an EMBL/GenBank/DDBJ whole genome shotgun (WGS) entry which is preliminary data.</text>
</comment>
<protein>
    <submittedName>
        <fullName evidence="3">ISL3 family transposase</fullName>
    </submittedName>
</protein>
<dbReference type="AlphaFoldDB" id="A0A512TU24"/>
<organism evidence="3 4">
    <name type="scientific">Clostridium butyricum</name>
    <dbReference type="NCBI Taxonomy" id="1492"/>
    <lineage>
        <taxon>Bacteria</taxon>
        <taxon>Bacillati</taxon>
        <taxon>Bacillota</taxon>
        <taxon>Clostridia</taxon>
        <taxon>Eubacteriales</taxon>
        <taxon>Clostridiaceae</taxon>
        <taxon>Clostridium</taxon>
    </lineage>
</organism>
<dbReference type="NCBIfam" id="NF033550">
    <property type="entry name" value="transpos_ISL3"/>
    <property type="match status" value="1"/>
</dbReference>
<evidence type="ECO:0000313" key="4">
    <source>
        <dbReference type="Proteomes" id="UP000321089"/>
    </source>
</evidence>
<dbReference type="InterPro" id="IPR002560">
    <property type="entry name" value="Transposase_DDE"/>
</dbReference>
<proteinExistence type="predicted"/>
<sequence length="412" mass="48144">MQLQDITNILNLQGIIVTNFIYGFENRICIEVEPIEYTQLCPCCKSVNIIRRGSAGIRRVKHLPIFQNEVILKVPKIRMSCNDCNTCFSWQYSFIDGKSRYTNEFKEFIATKIPGATVIHCAKTLKIPYSTVERIYKNYIDYVVPQLQEQVILESSNTNKLVLGMDDFAIRKGHTYNTGIHDLRNGTLLEIIPGRKLEELRSHKNVNTKLFELQPFAIVMDLAPYYHTFAREVYPDAIRIADRFHVNGYAMEALRGVRKRISSDLTPAARTLLKRNKSVLEKRNEYLTLKEIDILKQLLSLSSDLKAVYEWKEQLIVWYDCCSSIIQAENLFDKWCKQGHSLNIPEIERALITFENWKQEIINYHNCRYTNAAVEGRNGKIKAIQRRHYFTRNKHYYKGRILLECNNHFLTA</sequence>
<feature type="domain" description="Transposase IS204/IS1001/IS1096/IS1165 DDE" evidence="1">
    <location>
        <begin position="163"/>
        <end position="401"/>
    </location>
</feature>
<dbReference type="EMBL" id="BKBC01000164">
    <property type="protein sequence ID" value="GEQ23561.1"/>
    <property type="molecule type" value="Genomic_DNA"/>
</dbReference>
<name>A0A512TU24_CLOBU</name>
<reference evidence="3 4" key="1">
    <citation type="submission" date="2019-07" db="EMBL/GenBank/DDBJ databases">
        <title>Whole genome shotgun sequence of Clostridium butyricum NBRC 3858.</title>
        <authorList>
            <person name="Hosoyama A."/>
            <person name="Uohara A."/>
            <person name="Ohji S."/>
            <person name="Ichikawa N."/>
        </authorList>
    </citation>
    <scope>NUCLEOTIDE SEQUENCE [LARGE SCALE GENOMIC DNA]</scope>
    <source>
        <strain evidence="3 4">NBRC 3858</strain>
    </source>
</reference>
<dbReference type="Proteomes" id="UP000321089">
    <property type="component" value="Unassembled WGS sequence"/>
</dbReference>
<evidence type="ECO:0000259" key="1">
    <source>
        <dbReference type="Pfam" id="PF01610"/>
    </source>
</evidence>
<dbReference type="Pfam" id="PF14690">
    <property type="entry name" value="Zn_ribbon_ISL3"/>
    <property type="match status" value="1"/>
</dbReference>